<feature type="transmembrane region" description="Helical" evidence="2">
    <location>
        <begin position="20"/>
        <end position="41"/>
    </location>
</feature>
<name>A0ABT1KBN7_9ACTN</name>
<evidence type="ECO:0000256" key="1">
    <source>
        <dbReference type="SAM" id="MobiDB-lite"/>
    </source>
</evidence>
<sequence>MLYASAASTPLALVLPVWPWWAGVLTTLMTAMSVVLFQPVLGDSLQPAGFARAVGLLGYGGTAVLEVLGAFGLPVPRVLSVLCALAALLWLALILRAQRGDGRWRPATFRYGVAALVAPIAGGAVGELLGGVASVYAYAPAATGVLMVIWLARTAHELADPRPRPSRSEPAPAEPLPSQPVPSRPAPAEPFPSQPVPSGPAPSGPVPTELPAS</sequence>
<feature type="region of interest" description="Disordered" evidence="1">
    <location>
        <begin position="160"/>
        <end position="213"/>
    </location>
</feature>
<comment type="caution">
    <text evidence="3">The sequence shown here is derived from an EMBL/GenBank/DDBJ whole genome shotgun (WGS) entry which is preliminary data.</text>
</comment>
<keyword evidence="2" id="KW-1133">Transmembrane helix</keyword>
<feature type="transmembrane region" description="Helical" evidence="2">
    <location>
        <begin position="135"/>
        <end position="152"/>
    </location>
</feature>
<organism evidence="3 4">
    <name type="scientific">Nonomuraea roseoviolacea subsp. carminata</name>
    <dbReference type="NCBI Taxonomy" id="160689"/>
    <lineage>
        <taxon>Bacteria</taxon>
        <taxon>Bacillati</taxon>
        <taxon>Actinomycetota</taxon>
        <taxon>Actinomycetes</taxon>
        <taxon>Streptosporangiales</taxon>
        <taxon>Streptosporangiaceae</taxon>
        <taxon>Nonomuraea</taxon>
    </lineage>
</organism>
<gene>
    <name evidence="3" type="ORF">HD595_007541</name>
</gene>
<evidence type="ECO:0000256" key="2">
    <source>
        <dbReference type="SAM" id="Phobius"/>
    </source>
</evidence>
<proteinExistence type="predicted"/>
<feature type="compositionally biased region" description="Pro residues" evidence="1">
    <location>
        <begin position="172"/>
        <end position="205"/>
    </location>
</feature>
<keyword evidence="4" id="KW-1185">Reference proteome</keyword>
<reference evidence="3 4" key="1">
    <citation type="submission" date="2022-06" db="EMBL/GenBank/DDBJ databases">
        <title>Sequencing the genomes of 1000 actinobacteria strains.</title>
        <authorList>
            <person name="Klenk H.-P."/>
        </authorList>
    </citation>
    <scope>NUCLEOTIDE SEQUENCE [LARGE SCALE GENOMIC DNA]</scope>
    <source>
        <strain evidence="3 4">DSM 44170</strain>
    </source>
</reference>
<feature type="transmembrane region" description="Helical" evidence="2">
    <location>
        <begin position="109"/>
        <end position="129"/>
    </location>
</feature>
<evidence type="ECO:0000313" key="3">
    <source>
        <dbReference type="EMBL" id="MCP2351419.1"/>
    </source>
</evidence>
<keyword evidence="2" id="KW-0812">Transmembrane</keyword>
<dbReference type="RefSeq" id="WP_253777713.1">
    <property type="nucleotide sequence ID" value="NZ_BAAAVE010000002.1"/>
</dbReference>
<protein>
    <submittedName>
        <fullName evidence="3">Uncharacterized protein</fullName>
    </submittedName>
</protein>
<dbReference type="Proteomes" id="UP001320766">
    <property type="component" value="Unassembled WGS sequence"/>
</dbReference>
<feature type="transmembrane region" description="Helical" evidence="2">
    <location>
        <begin position="78"/>
        <end position="97"/>
    </location>
</feature>
<accession>A0ABT1KBN7</accession>
<feature type="transmembrane region" description="Helical" evidence="2">
    <location>
        <begin position="53"/>
        <end position="72"/>
    </location>
</feature>
<evidence type="ECO:0000313" key="4">
    <source>
        <dbReference type="Proteomes" id="UP001320766"/>
    </source>
</evidence>
<dbReference type="EMBL" id="JAMZEC010000001">
    <property type="protein sequence ID" value="MCP2351419.1"/>
    <property type="molecule type" value="Genomic_DNA"/>
</dbReference>
<keyword evidence="2" id="KW-0472">Membrane</keyword>